<evidence type="ECO:0000313" key="3">
    <source>
        <dbReference type="EMBL" id="AMG37907.1"/>
    </source>
</evidence>
<dbReference type="PANTHER" id="PTHR13847">
    <property type="entry name" value="SARCOSINE DEHYDROGENASE-RELATED"/>
    <property type="match status" value="1"/>
</dbReference>
<evidence type="ECO:0000256" key="1">
    <source>
        <dbReference type="ARBA" id="ARBA00023002"/>
    </source>
</evidence>
<dbReference type="GO" id="GO:0005737">
    <property type="term" value="C:cytoplasm"/>
    <property type="evidence" value="ECO:0007669"/>
    <property type="project" value="TreeGrafter"/>
</dbReference>
<dbReference type="GO" id="GO:0016491">
    <property type="term" value="F:oxidoreductase activity"/>
    <property type="evidence" value="ECO:0007669"/>
    <property type="project" value="UniProtKB-KW"/>
</dbReference>
<keyword evidence="1" id="KW-0560">Oxidoreductase</keyword>
<name>A0A0X8P102_ALCXX</name>
<dbReference type="RefSeq" id="WP_061072851.1">
    <property type="nucleotide sequence ID" value="NZ_CP014060.2"/>
</dbReference>
<gene>
    <name evidence="3" type="ORF">AL504_18970</name>
</gene>
<dbReference type="PANTHER" id="PTHR13847:SF287">
    <property type="entry name" value="FAD-DEPENDENT OXIDOREDUCTASE DOMAIN-CONTAINING PROTEIN 1"/>
    <property type="match status" value="1"/>
</dbReference>
<dbReference type="SUPFAM" id="SSF51905">
    <property type="entry name" value="FAD/NAD(P)-binding domain"/>
    <property type="match status" value="1"/>
</dbReference>
<dbReference type="Gene3D" id="3.30.9.10">
    <property type="entry name" value="D-Amino Acid Oxidase, subunit A, domain 2"/>
    <property type="match status" value="1"/>
</dbReference>
<sequence>MTDETQGAPRAPRHRGIHDAVVIGGGLVGSAVAYGLRRELEHVAVLDEGDVAYRASRGNFGLVWVQSKGMGLPRYGVWTMTSAGAWPQLAAELLEQTGVDVHLEQRGGLHALLSDEEMEARATFMRTLLAQPGMAQYDWKMLDRHEVADMVPGIGPEVRGATWTPVDGIANPLKLLRALHMSFAQRAVDYLPRCPAQQIRQRDGVFEVTTPGGTVRARKLVLAGGLSNKALGEQVGLAVPVRPQRGQIVVLERTRRLLETPLSTLRQTDEGTWLIGDSQEEAGYVDNQVGLPILGTLADRAVRTLPALREVRVVRSWAALRVMSRDGFPIYQQSETCPGAFVATCHSGVTLAAAHALNLAPMIAAGQLADDMAPFSTRRFHVQEA</sequence>
<protein>
    <submittedName>
        <fullName evidence="3">FAD-binding oxidoreductase</fullName>
    </submittedName>
</protein>
<evidence type="ECO:0000259" key="2">
    <source>
        <dbReference type="Pfam" id="PF01266"/>
    </source>
</evidence>
<accession>A0A0X8P102</accession>
<proteinExistence type="predicted"/>
<organism evidence="3 4">
    <name type="scientific">Alcaligenes xylosoxydans xylosoxydans</name>
    <name type="common">Achromobacter xylosoxidans</name>
    <dbReference type="NCBI Taxonomy" id="85698"/>
    <lineage>
        <taxon>Bacteria</taxon>
        <taxon>Pseudomonadati</taxon>
        <taxon>Pseudomonadota</taxon>
        <taxon>Betaproteobacteria</taxon>
        <taxon>Burkholderiales</taxon>
        <taxon>Alcaligenaceae</taxon>
        <taxon>Achromobacter</taxon>
    </lineage>
</organism>
<dbReference type="InterPro" id="IPR006076">
    <property type="entry name" value="FAD-dep_OxRdtase"/>
</dbReference>
<feature type="domain" description="FAD dependent oxidoreductase" evidence="2">
    <location>
        <begin position="19"/>
        <end position="360"/>
    </location>
</feature>
<dbReference type="Gene3D" id="3.50.50.60">
    <property type="entry name" value="FAD/NAD(P)-binding domain"/>
    <property type="match status" value="1"/>
</dbReference>
<dbReference type="InterPro" id="IPR036188">
    <property type="entry name" value="FAD/NAD-bd_sf"/>
</dbReference>
<dbReference type="EMBL" id="CP014060">
    <property type="protein sequence ID" value="AMG37907.1"/>
    <property type="molecule type" value="Genomic_DNA"/>
</dbReference>
<dbReference type="SUPFAM" id="SSF54373">
    <property type="entry name" value="FAD-linked reductases, C-terminal domain"/>
    <property type="match status" value="1"/>
</dbReference>
<reference evidence="4" key="1">
    <citation type="submission" date="2015-12" db="EMBL/GenBank/DDBJ databases">
        <title>FDA dAtabase for Regulatory Grade micrObial Sequences (FDA-ARGOS): Supporting development and validation of Infectious Disease Dx tests.</title>
        <authorList>
            <person name="Case J."/>
            <person name="Tallon L."/>
            <person name="Sadzewicz L."/>
            <person name="Sengamalay N."/>
            <person name="Ott S."/>
            <person name="Godinez A."/>
            <person name="Nagaraj S."/>
            <person name="Nadendla S."/>
            <person name="Sichtig H."/>
        </authorList>
    </citation>
    <scope>NUCLEOTIDE SEQUENCE [LARGE SCALE GENOMIC DNA]</scope>
    <source>
        <strain evidence="4">FDAARGOS_147</strain>
    </source>
</reference>
<dbReference type="AlphaFoldDB" id="A0A0X8P102"/>
<dbReference type="Proteomes" id="UP000060602">
    <property type="component" value="Chromosome"/>
</dbReference>
<dbReference type="Pfam" id="PF01266">
    <property type="entry name" value="DAO"/>
    <property type="match status" value="1"/>
</dbReference>
<evidence type="ECO:0000313" key="4">
    <source>
        <dbReference type="Proteomes" id="UP000060602"/>
    </source>
</evidence>